<sequence length="157" mass="17462">MPKRTRCRTVCAVGAAVVAAALGPLALAARATPAPAQAVTIRETRAEAQVNFFYKDYRRAIERRDPVTAKEVRTKYLTQDLNRRLDAWAKLHEADPVFRAQNAPPAWSVRYEGSGAGHATVILTERWGHGPQAKSQDVWYAVRLDTLVISDIEDPPR</sequence>
<dbReference type="Gene3D" id="3.10.450.50">
    <property type="match status" value="1"/>
</dbReference>
<evidence type="ECO:0000313" key="3">
    <source>
        <dbReference type="Proteomes" id="UP001596083"/>
    </source>
</evidence>
<comment type="caution">
    <text evidence="2">The sequence shown here is derived from an EMBL/GenBank/DDBJ whole genome shotgun (WGS) entry which is preliminary data.</text>
</comment>
<keyword evidence="3" id="KW-1185">Reference proteome</keyword>
<keyword evidence="1" id="KW-0732">Signal</keyword>
<reference evidence="3" key="1">
    <citation type="journal article" date="2019" name="Int. J. Syst. Evol. Microbiol.">
        <title>The Global Catalogue of Microorganisms (GCM) 10K type strain sequencing project: providing services to taxonomists for standard genome sequencing and annotation.</title>
        <authorList>
            <consortium name="The Broad Institute Genomics Platform"/>
            <consortium name="The Broad Institute Genome Sequencing Center for Infectious Disease"/>
            <person name="Wu L."/>
            <person name="Ma J."/>
        </authorList>
    </citation>
    <scope>NUCLEOTIDE SEQUENCE [LARGE SCALE GENOMIC DNA]</scope>
    <source>
        <strain evidence="3">CGMCC 4.7304</strain>
    </source>
</reference>
<dbReference type="Proteomes" id="UP001596083">
    <property type="component" value="Unassembled WGS sequence"/>
</dbReference>
<accession>A0ABW0YZ32</accession>
<feature type="chain" id="PRO_5047343316" description="Secreted protein" evidence="1">
    <location>
        <begin position="29"/>
        <end position="157"/>
    </location>
</feature>
<gene>
    <name evidence="2" type="ORF">ACFP1Z_16230</name>
</gene>
<name>A0ABW0YZ32_9ACTN</name>
<protein>
    <recommendedName>
        <fullName evidence="4">Secreted protein</fullName>
    </recommendedName>
</protein>
<evidence type="ECO:0000256" key="1">
    <source>
        <dbReference type="SAM" id="SignalP"/>
    </source>
</evidence>
<dbReference type="EMBL" id="JBHSPB010000009">
    <property type="protein sequence ID" value="MFC5721721.1"/>
    <property type="molecule type" value="Genomic_DNA"/>
</dbReference>
<evidence type="ECO:0008006" key="4">
    <source>
        <dbReference type="Google" id="ProtNLM"/>
    </source>
</evidence>
<proteinExistence type="predicted"/>
<evidence type="ECO:0000313" key="2">
    <source>
        <dbReference type="EMBL" id="MFC5721721.1"/>
    </source>
</evidence>
<organism evidence="2 3">
    <name type="scientific">Streptomyces gamaensis</name>
    <dbReference type="NCBI Taxonomy" id="1763542"/>
    <lineage>
        <taxon>Bacteria</taxon>
        <taxon>Bacillati</taxon>
        <taxon>Actinomycetota</taxon>
        <taxon>Actinomycetes</taxon>
        <taxon>Kitasatosporales</taxon>
        <taxon>Streptomycetaceae</taxon>
        <taxon>Streptomyces</taxon>
    </lineage>
</organism>
<feature type="signal peptide" evidence="1">
    <location>
        <begin position="1"/>
        <end position="28"/>
    </location>
</feature>
<dbReference type="RefSeq" id="WP_390317065.1">
    <property type="nucleotide sequence ID" value="NZ_JBHSPB010000009.1"/>
</dbReference>